<evidence type="ECO:0000259" key="1">
    <source>
        <dbReference type="PROSITE" id="PS50943"/>
    </source>
</evidence>
<dbReference type="EMBL" id="QSKF01000022">
    <property type="protein sequence ID" value="RHE36479.1"/>
    <property type="molecule type" value="Genomic_DNA"/>
</dbReference>
<evidence type="ECO:0000313" key="3">
    <source>
        <dbReference type="Proteomes" id="UP000283745"/>
    </source>
</evidence>
<dbReference type="SMART" id="SM00530">
    <property type="entry name" value="HTH_XRE"/>
    <property type="match status" value="1"/>
</dbReference>
<sequence>MAQNLGGRIAELLTQYNMSQRELADKAGITEVSMSRYIKGDRVPKGTTLANIATALHTTTDFLLNGEGSGTGDFESEYYQIHRLIARNASQMSPKQRRELIIALLESDEN</sequence>
<dbReference type="Gene3D" id="1.10.260.40">
    <property type="entry name" value="lambda repressor-like DNA-binding domains"/>
    <property type="match status" value="1"/>
</dbReference>
<organism evidence="2 3">
    <name type="scientific">Blautia obeum</name>
    <dbReference type="NCBI Taxonomy" id="40520"/>
    <lineage>
        <taxon>Bacteria</taxon>
        <taxon>Bacillati</taxon>
        <taxon>Bacillota</taxon>
        <taxon>Clostridia</taxon>
        <taxon>Lachnospirales</taxon>
        <taxon>Lachnospiraceae</taxon>
        <taxon>Blautia</taxon>
    </lineage>
</organism>
<dbReference type="GO" id="GO:0003677">
    <property type="term" value="F:DNA binding"/>
    <property type="evidence" value="ECO:0007669"/>
    <property type="project" value="InterPro"/>
</dbReference>
<reference evidence="2 3" key="1">
    <citation type="submission" date="2018-08" db="EMBL/GenBank/DDBJ databases">
        <title>A genome reference for cultivated species of the human gut microbiota.</title>
        <authorList>
            <person name="Zou Y."/>
            <person name="Xue W."/>
            <person name="Luo G."/>
        </authorList>
    </citation>
    <scope>NUCLEOTIDE SEQUENCE [LARGE SCALE GENOMIC DNA]</scope>
    <source>
        <strain evidence="2 3">AM28-23</strain>
    </source>
</reference>
<dbReference type="RefSeq" id="WP_015541009.1">
    <property type="nucleotide sequence ID" value="NZ_CABJFK010000022.1"/>
</dbReference>
<evidence type="ECO:0000313" key="2">
    <source>
        <dbReference type="EMBL" id="RHE36479.1"/>
    </source>
</evidence>
<dbReference type="CDD" id="cd00093">
    <property type="entry name" value="HTH_XRE"/>
    <property type="match status" value="1"/>
</dbReference>
<comment type="caution">
    <text evidence="2">The sequence shown here is derived from an EMBL/GenBank/DDBJ whole genome shotgun (WGS) entry which is preliminary data.</text>
</comment>
<dbReference type="Proteomes" id="UP000283745">
    <property type="component" value="Unassembled WGS sequence"/>
</dbReference>
<dbReference type="InterPro" id="IPR001387">
    <property type="entry name" value="Cro/C1-type_HTH"/>
</dbReference>
<feature type="domain" description="HTH cro/C1-type" evidence="1">
    <location>
        <begin position="9"/>
        <end position="63"/>
    </location>
</feature>
<dbReference type="InterPro" id="IPR010982">
    <property type="entry name" value="Lambda_DNA-bd_dom_sf"/>
</dbReference>
<dbReference type="SUPFAM" id="SSF47413">
    <property type="entry name" value="lambda repressor-like DNA-binding domains"/>
    <property type="match status" value="1"/>
</dbReference>
<proteinExistence type="predicted"/>
<dbReference type="Pfam" id="PF01381">
    <property type="entry name" value="HTH_3"/>
    <property type="match status" value="1"/>
</dbReference>
<dbReference type="AlphaFoldDB" id="A0A414J014"/>
<dbReference type="PROSITE" id="PS50943">
    <property type="entry name" value="HTH_CROC1"/>
    <property type="match status" value="1"/>
</dbReference>
<gene>
    <name evidence="2" type="ORF">DW740_16985</name>
</gene>
<accession>A0A414J014</accession>
<protein>
    <submittedName>
        <fullName evidence="2">XRE family transcriptional regulator</fullName>
    </submittedName>
</protein>
<name>A0A414J014_9FIRM</name>